<organism evidence="1 2">
    <name type="scientific">Scytonema hofmannii PCC 7110</name>
    <dbReference type="NCBI Taxonomy" id="128403"/>
    <lineage>
        <taxon>Bacteria</taxon>
        <taxon>Bacillati</taxon>
        <taxon>Cyanobacteriota</taxon>
        <taxon>Cyanophyceae</taxon>
        <taxon>Nostocales</taxon>
        <taxon>Scytonemataceae</taxon>
        <taxon>Scytonema</taxon>
    </lineage>
</organism>
<dbReference type="AlphaFoldDB" id="A0A139XF30"/>
<dbReference type="Proteomes" id="UP000076925">
    <property type="component" value="Unassembled WGS sequence"/>
</dbReference>
<protein>
    <submittedName>
        <fullName evidence="1">Uncharacterized protein</fullName>
    </submittedName>
</protein>
<dbReference type="EMBL" id="ANNX02000016">
    <property type="protein sequence ID" value="KYC43298.1"/>
    <property type="molecule type" value="Genomic_DNA"/>
</dbReference>
<keyword evidence="2" id="KW-1185">Reference proteome</keyword>
<reference evidence="1 2" key="1">
    <citation type="journal article" date="2013" name="Genome Biol. Evol.">
        <title>Genomes of Stigonematalean cyanobacteria (subsection V) and the evolution of oxygenic photosynthesis from prokaryotes to plastids.</title>
        <authorList>
            <person name="Dagan T."/>
            <person name="Roettger M."/>
            <person name="Stucken K."/>
            <person name="Landan G."/>
            <person name="Koch R."/>
            <person name="Major P."/>
            <person name="Gould S.B."/>
            <person name="Goremykin V.V."/>
            <person name="Rippka R."/>
            <person name="Tandeau de Marsac N."/>
            <person name="Gugger M."/>
            <person name="Lockhart P.J."/>
            <person name="Allen J.F."/>
            <person name="Brune I."/>
            <person name="Maus I."/>
            <person name="Puhler A."/>
            <person name="Martin W.F."/>
        </authorList>
    </citation>
    <scope>NUCLEOTIDE SEQUENCE [LARGE SCALE GENOMIC DNA]</scope>
    <source>
        <strain evidence="1 2">PCC 7110</strain>
    </source>
</reference>
<comment type="caution">
    <text evidence="1">The sequence shown here is derived from an EMBL/GenBank/DDBJ whole genome shotgun (WGS) entry which is preliminary data.</text>
</comment>
<proteinExistence type="predicted"/>
<gene>
    <name evidence="1" type="ORF">WA1_14525</name>
</gene>
<sequence length="68" mass="7706">MQFFPLNDCFTLKRLTHDALGHVSTLFFIRYIISLSGKAKKCINLATTNGYGFQAPPKGNFKKVRENP</sequence>
<accession>A0A139XF30</accession>
<evidence type="ECO:0000313" key="1">
    <source>
        <dbReference type="EMBL" id="KYC43298.1"/>
    </source>
</evidence>
<evidence type="ECO:0000313" key="2">
    <source>
        <dbReference type="Proteomes" id="UP000076925"/>
    </source>
</evidence>
<name>A0A139XF30_9CYAN</name>